<name>A0AA40K5A4_9PEZI</name>
<protein>
    <submittedName>
        <fullName evidence="2">Uncharacterized protein</fullName>
    </submittedName>
</protein>
<dbReference type="AlphaFoldDB" id="A0AA40K5A4"/>
<proteinExistence type="predicted"/>
<keyword evidence="3" id="KW-1185">Reference proteome</keyword>
<feature type="compositionally biased region" description="Low complexity" evidence="1">
    <location>
        <begin position="82"/>
        <end position="91"/>
    </location>
</feature>
<evidence type="ECO:0000313" key="2">
    <source>
        <dbReference type="EMBL" id="KAK0746476.1"/>
    </source>
</evidence>
<feature type="region of interest" description="Disordered" evidence="1">
    <location>
        <begin position="1"/>
        <end position="26"/>
    </location>
</feature>
<sequence>MVDSKHLPIGTNISPQHTNPTTPSPVTTIRYAPAGAPRLISIRKPHAAPPSDNPTATTKDDTHVRTKPMGFKRTKQRRSCFRDSSSSTFSSYANSTEKTRDASAGSSVTFDQPVGSHLPVSTPHARIASVSDQLKSRLGLGGSAY</sequence>
<feature type="compositionally biased region" description="Polar residues" evidence="1">
    <location>
        <begin position="11"/>
        <end position="26"/>
    </location>
</feature>
<feature type="region of interest" description="Disordered" evidence="1">
    <location>
        <begin position="43"/>
        <end position="123"/>
    </location>
</feature>
<accession>A0AA40K5A4</accession>
<comment type="caution">
    <text evidence="2">The sequence shown here is derived from an EMBL/GenBank/DDBJ whole genome shotgun (WGS) entry which is preliminary data.</text>
</comment>
<evidence type="ECO:0000256" key="1">
    <source>
        <dbReference type="SAM" id="MobiDB-lite"/>
    </source>
</evidence>
<reference evidence="2" key="1">
    <citation type="submission" date="2023-06" db="EMBL/GenBank/DDBJ databases">
        <title>Genome-scale phylogeny and comparative genomics of the fungal order Sordariales.</title>
        <authorList>
            <consortium name="Lawrence Berkeley National Laboratory"/>
            <person name="Hensen N."/>
            <person name="Bonometti L."/>
            <person name="Westerberg I."/>
            <person name="Brannstrom I.O."/>
            <person name="Guillou S."/>
            <person name="Cros-Aarteil S."/>
            <person name="Calhoun S."/>
            <person name="Haridas S."/>
            <person name="Kuo A."/>
            <person name="Mondo S."/>
            <person name="Pangilinan J."/>
            <person name="Riley R."/>
            <person name="LaButti K."/>
            <person name="Andreopoulos B."/>
            <person name="Lipzen A."/>
            <person name="Chen C."/>
            <person name="Yanf M."/>
            <person name="Daum C."/>
            <person name="Ng V."/>
            <person name="Clum A."/>
            <person name="Steindorff A."/>
            <person name="Ohm R."/>
            <person name="Martin F."/>
            <person name="Silar P."/>
            <person name="Natvig D."/>
            <person name="Lalanne C."/>
            <person name="Gautier V."/>
            <person name="Ament-velasquez S.L."/>
            <person name="Kruys A."/>
            <person name="Hutchinson M.I."/>
            <person name="Powell A.J."/>
            <person name="Barry K."/>
            <person name="Miller A.N."/>
            <person name="Grigoriev I.V."/>
            <person name="Debuchy R."/>
            <person name="Gladieux P."/>
            <person name="Thoren M.H."/>
            <person name="Johannesson H."/>
        </authorList>
    </citation>
    <scope>NUCLEOTIDE SEQUENCE</scope>
    <source>
        <strain evidence="2">SMH3187-1</strain>
    </source>
</reference>
<dbReference type="Proteomes" id="UP001172155">
    <property type="component" value="Unassembled WGS sequence"/>
</dbReference>
<feature type="compositionally biased region" description="Basic residues" evidence="1">
    <location>
        <begin position="70"/>
        <end position="79"/>
    </location>
</feature>
<organism evidence="2 3">
    <name type="scientific">Schizothecium vesticola</name>
    <dbReference type="NCBI Taxonomy" id="314040"/>
    <lineage>
        <taxon>Eukaryota</taxon>
        <taxon>Fungi</taxon>
        <taxon>Dikarya</taxon>
        <taxon>Ascomycota</taxon>
        <taxon>Pezizomycotina</taxon>
        <taxon>Sordariomycetes</taxon>
        <taxon>Sordariomycetidae</taxon>
        <taxon>Sordariales</taxon>
        <taxon>Schizotheciaceae</taxon>
        <taxon>Schizothecium</taxon>
    </lineage>
</organism>
<dbReference type="EMBL" id="JAUKUD010000004">
    <property type="protein sequence ID" value="KAK0746476.1"/>
    <property type="molecule type" value="Genomic_DNA"/>
</dbReference>
<gene>
    <name evidence="2" type="ORF">B0T18DRAFT_411719</name>
</gene>
<evidence type="ECO:0000313" key="3">
    <source>
        <dbReference type="Proteomes" id="UP001172155"/>
    </source>
</evidence>